<dbReference type="AlphaFoldDB" id="A0A1X4NPR9"/>
<evidence type="ECO:0000313" key="2">
    <source>
        <dbReference type="Proteomes" id="UP000193926"/>
    </source>
</evidence>
<protein>
    <submittedName>
        <fullName evidence="1">Uncharacterized protein</fullName>
    </submittedName>
</protein>
<keyword evidence="2" id="KW-1185">Reference proteome</keyword>
<dbReference type="EMBL" id="JFKC01000002">
    <property type="protein sequence ID" value="OSQ52720.1"/>
    <property type="molecule type" value="Genomic_DNA"/>
</dbReference>
<gene>
    <name evidence="1" type="ORF">MGEO_03535</name>
</gene>
<comment type="caution">
    <text evidence="1">The sequence shown here is derived from an EMBL/GenBank/DDBJ whole genome shotgun (WGS) entry which is preliminary data.</text>
</comment>
<accession>A0A1X4NPR9</accession>
<sequence length="77" mass="8906">MAPDKSVFHPGLKKDGAYVVGETGSEREFTDFDEALRALQAMLVPTWRRPTEKGRWTQVRGIDWRRVDREELCEVNA</sequence>
<proteinExistence type="predicted"/>
<organism evidence="1 2">
    <name type="scientific">Marivita geojedonensis</name>
    <dbReference type="NCBI Taxonomy" id="1123756"/>
    <lineage>
        <taxon>Bacteria</taxon>
        <taxon>Pseudomonadati</taxon>
        <taxon>Pseudomonadota</taxon>
        <taxon>Alphaproteobacteria</taxon>
        <taxon>Rhodobacterales</taxon>
        <taxon>Roseobacteraceae</taxon>
        <taxon>Marivita</taxon>
    </lineage>
</organism>
<evidence type="ECO:0000313" key="1">
    <source>
        <dbReference type="EMBL" id="OSQ52720.1"/>
    </source>
</evidence>
<name>A0A1X4NPR9_9RHOB</name>
<dbReference type="Proteomes" id="UP000193926">
    <property type="component" value="Unassembled WGS sequence"/>
</dbReference>
<reference evidence="1 2" key="1">
    <citation type="submission" date="2014-03" db="EMBL/GenBank/DDBJ databases">
        <title>The draft genome sequence of Marivita geojedonensis KCTC 23882.</title>
        <authorList>
            <person name="Lai Q."/>
            <person name="Shao Z."/>
        </authorList>
    </citation>
    <scope>NUCLEOTIDE SEQUENCE [LARGE SCALE GENOMIC DNA]</scope>
    <source>
        <strain evidence="1 2">DPG-138</strain>
    </source>
</reference>